<keyword evidence="3" id="KW-0508">mRNA splicing</keyword>
<dbReference type="GO" id="GO:0046540">
    <property type="term" value="C:U4/U6 x U5 tri-snRNP complex"/>
    <property type="evidence" value="ECO:0007669"/>
    <property type="project" value="InterPro"/>
</dbReference>
<keyword evidence="2" id="KW-0507">mRNA processing</keyword>
<proteinExistence type="predicted"/>
<feature type="region of interest" description="Disordered" evidence="5">
    <location>
        <begin position="211"/>
        <end position="350"/>
    </location>
</feature>
<evidence type="ECO:0000256" key="3">
    <source>
        <dbReference type="ARBA" id="ARBA00023187"/>
    </source>
</evidence>
<gene>
    <name evidence="8" type="ORF">THAOC_15935</name>
</gene>
<feature type="compositionally biased region" description="Low complexity" evidence="5">
    <location>
        <begin position="332"/>
        <end position="344"/>
    </location>
</feature>
<dbReference type="GO" id="GO:0000398">
    <property type="term" value="P:mRNA splicing, via spliceosome"/>
    <property type="evidence" value="ECO:0007669"/>
    <property type="project" value="InterPro"/>
</dbReference>
<evidence type="ECO:0000313" key="8">
    <source>
        <dbReference type="EMBL" id="EJK63399.1"/>
    </source>
</evidence>
<feature type="region of interest" description="Disordered" evidence="5">
    <location>
        <begin position="1"/>
        <end position="50"/>
    </location>
</feature>
<dbReference type="AlphaFoldDB" id="K0SEH8"/>
<evidence type="ECO:0000259" key="7">
    <source>
        <dbReference type="Pfam" id="PF08572"/>
    </source>
</evidence>
<keyword evidence="9" id="KW-1185">Reference proteome</keyword>
<feature type="compositionally biased region" description="Acidic residues" evidence="5">
    <location>
        <begin position="509"/>
        <end position="531"/>
    </location>
</feature>
<feature type="compositionally biased region" description="Low complexity" evidence="5">
    <location>
        <begin position="259"/>
        <end position="270"/>
    </location>
</feature>
<organism evidence="8 9">
    <name type="scientific">Thalassiosira oceanica</name>
    <name type="common">Marine diatom</name>
    <dbReference type="NCBI Taxonomy" id="159749"/>
    <lineage>
        <taxon>Eukaryota</taxon>
        <taxon>Sar</taxon>
        <taxon>Stramenopiles</taxon>
        <taxon>Ochrophyta</taxon>
        <taxon>Bacillariophyta</taxon>
        <taxon>Coscinodiscophyceae</taxon>
        <taxon>Thalassiosirophycidae</taxon>
        <taxon>Thalassiosirales</taxon>
        <taxon>Thalassiosiraceae</taxon>
        <taxon>Thalassiosira</taxon>
    </lineage>
</organism>
<feature type="compositionally biased region" description="Basic and acidic residues" evidence="5">
    <location>
        <begin position="313"/>
        <end position="331"/>
    </location>
</feature>
<accession>K0SEH8</accession>
<keyword evidence="4" id="KW-0539">Nucleus</keyword>
<dbReference type="InterPro" id="IPR013881">
    <property type="entry name" value="Pre-mRNA_splic_Prp3_dom"/>
</dbReference>
<comment type="subcellular location">
    <subcellularLocation>
        <location evidence="1">Nucleus</location>
    </subcellularLocation>
</comment>
<evidence type="ECO:0000256" key="4">
    <source>
        <dbReference type="ARBA" id="ARBA00023242"/>
    </source>
</evidence>
<comment type="caution">
    <text evidence="8">The sequence shown here is derived from an EMBL/GenBank/DDBJ whole genome shotgun (WGS) entry which is preliminary data.</text>
</comment>
<sequence>KKDDKPKAKRFVNPYLAHAEADDGGGDPKDGKNKGRRKSKKDGGGEEAVLLDSRLAGGHVAKTRHRSRPINFVAPGTYVALGEKKREAAARAEESGYLSGRKAGNVVRSVGMGGAEAEAESNNIADNLAEGTTEGGGGHYGAAEAGRLLPDLFPARADAPEVELEDHALKKKILTSIGDVDLELNDEAVAAASEAASGGSHAVRHGVVGRGAAPVEAQEGAGRRGGTEPGPPDEEQAGRPAGQEDGGGGRGRHGRRAARGPGRTAVRPRGPVLPARVAGALPDVVPRAASRAGPHAGAEGRPRRGQGEGPDAPPHEGRAEAAPEAPPRRAPEGAAGPPGRRAGAPPEPRLTLSNYMKVLGDQAVLDPSKMESRVMEQIQARKMKHEKMNADRKLTREQRAAKHRRKLAEDTSTGVHVALFWVADMGHPYHRAKVDLNAGQNSITGGVLECAEAVNGTRVNLVVAEGGERAIKRYVRLMTVRMRWRGEDFYEDDEGEEEGEGGRGGVNAGEEDFERLDDVDGPPADGDDGDGEEKKERRRFNPDNECRLLWTGMAMKRSFASFMFQSAATPTLARRVMEAKGVPHYWDRAAAYAEGRGGTGGEGGDGGGGLGFRLG</sequence>
<dbReference type="EMBL" id="AGNL01018269">
    <property type="protein sequence ID" value="EJK63399.1"/>
    <property type="molecule type" value="Genomic_DNA"/>
</dbReference>
<evidence type="ECO:0000259" key="6">
    <source>
        <dbReference type="Pfam" id="PF06544"/>
    </source>
</evidence>
<evidence type="ECO:0000256" key="5">
    <source>
        <dbReference type="SAM" id="MobiDB-lite"/>
    </source>
</evidence>
<feature type="non-terminal residue" evidence="8">
    <location>
        <position position="1"/>
    </location>
</feature>
<feature type="domain" description="Pre-mRNA-splicing factor 3" evidence="7">
    <location>
        <begin position="344"/>
        <end position="395"/>
    </location>
</feature>
<dbReference type="InterPro" id="IPR027104">
    <property type="entry name" value="Prp3"/>
</dbReference>
<evidence type="ECO:0000256" key="1">
    <source>
        <dbReference type="ARBA" id="ARBA00004123"/>
    </source>
</evidence>
<dbReference type="Proteomes" id="UP000266841">
    <property type="component" value="Unassembled WGS sequence"/>
</dbReference>
<feature type="region of interest" description="Disordered" evidence="5">
    <location>
        <begin position="491"/>
        <end position="540"/>
    </location>
</feature>
<dbReference type="OrthoDB" id="10264544at2759"/>
<dbReference type="InterPro" id="IPR010541">
    <property type="entry name" value="Prp3_C"/>
</dbReference>
<evidence type="ECO:0000256" key="2">
    <source>
        <dbReference type="ARBA" id="ARBA00022664"/>
    </source>
</evidence>
<dbReference type="eggNOG" id="KOG2769">
    <property type="taxonomic scope" value="Eukaryota"/>
</dbReference>
<feature type="region of interest" description="Disordered" evidence="5">
    <location>
        <begin position="596"/>
        <end position="615"/>
    </location>
</feature>
<reference evidence="8 9" key="1">
    <citation type="journal article" date="2012" name="Genome Biol.">
        <title>Genome and low-iron response of an oceanic diatom adapted to chronic iron limitation.</title>
        <authorList>
            <person name="Lommer M."/>
            <person name="Specht M."/>
            <person name="Roy A.S."/>
            <person name="Kraemer L."/>
            <person name="Andreson R."/>
            <person name="Gutowska M.A."/>
            <person name="Wolf J."/>
            <person name="Bergner S.V."/>
            <person name="Schilhabel M.B."/>
            <person name="Klostermeier U.C."/>
            <person name="Beiko R.G."/>
            <person name="Rosenstiel P."/>
            <person name="Hippler M."/>
            <person name="Laroche J."/>
        </authorList>
    </citation>
    <scope>NUCLEOTIDE SEQUENCE [LARGE SCALE GENOMIC DNA]</scope>
    <source>
        <strain evidence="8 9">CCMP1005</strain>
    </source>
</reference>
<evidence type="ECO:0000313" key="9">
    <source>
        <dbReference type="Proteomes" id="UP000266841"/>
    </source>
</evidence>
<dbReference type="Pfam" id="PF06544">
    <property type="entry name" value="Prp3_C"/>
    <property type="match status" value="1"/>
</dbReference>
<feature type="domain" description="Small nuclear ribonucleoprotein Prp3 C-terminal" evidence="6">
    <location>
        <begin position="418"/>
        <end position="589"/>
    </location>
</feature>
<dbReference type="PANTHER" id="PTHR14212:SF0">
    <property type="entry name" value="U4_U6 SMALL NUCLEAR RIBONUCLEOPROTEIN PRP3"/>
    <property type="match status" value="1"/>
</dbReference>
<protein>
    <submittedName>
        <fullName evidence="8">Uncharacterized protein</fullName>
    </submittedName>
</protein>
<name>K0SEH8_THAOC</name>
<dbReference type="PANTHER" id="PTHR14212">
    <property type="entry name" value="U4/U6-ASSOCIATED RNA SPLICING FACTOR-RELATED"/>
    <property type="match status" value="1"/>
</dbReference>
<dbReference type="Pfam" id="PF08572">
    <property type="entry name" value="PRP3"/>
    <property type="match status" value="1"/>
</dbReference>
<dbReference type="CDD" id="cd24162">
    <property type="entry name" value="Prp3_C"/>
    <property type="match status" value="1"/>
</dbReference>